<accession>A0A445L713</accession>
<dbReference type="AlphaFoldDB" id="A0A445L713"/>
<dbReference type="Proteomes" id="UP000289340">
    <property type="component" value="Chromosome 3"/>
</dbReference>
<dbReference type="EMBL" id="QZWG01000003">
    <property type="protein sequence ID" value="RZC18918.1"/>
    <property type="molecule type" value="Genomic_DNA"/>
</dbReference>
<organism evidence="1 2">
    <name type="scientific">Glycine soja</name>
    <name type="common">Wild soybean</name>
    <dbReference type="NCBI Taxonomy" id="3848"/>
    <lineage>
        <taxon>Eukaryota</taxon>
        <taxon>Viridiplantae</taxon>
        <taxon>Streptophyta</taxon>
        <taxon>Embryophyta</taxon>
        <taxon>Tracheophyta</taxon>
        <taxon>Spermatophyta</taxon>
        <taxon>Magnoliopsida</taxon>
        <taxon>eudicotyledons</taxon>
        <taxon>Gunneridae</taxon>
        <taxon>Pentapetalae</taxon>
        <taxon>rosids</taxon>
        <taxon>fabids</taxon>
        <taxon>Fabales</taxon>
        <taxon>Fabaceae</taxon>
        <taxon>Papilionoideae</taxon>
        <taxon>50 kb inversion clade</taxon>
        <taxon>NPAAA clade</taxon>
        <taxon>indigoferoid/millettioid clade</taxon>
        <taxon>Phaseoleae</taxon>
        <taxon>Glycine</taxon>
        <taxon>Glycine subgen. Soja</taxon>
    </lineage>
</organism>
<keyword evidence="2" id="KW-1185">Reference proteome</keyword>
<name>A0A445L713_GLYSO</name>
<sequence>MEGSKLEIISEVRVEDNIDHKYVRIPIHRLRARRLNLALRVKPKKTSSTSTKKKDQELVIAAFPWHELPAFLVSLCHRDIYATNAGSSLAPKSSVEVQQTRNRACKHVLILHMQSSKYRGRVVLRLGRSYDASGEGASSLCVLPLLTLSTPGKTTLSSRWWALRISSHCSQVESSGGTPCHCTNTHRVGGSVDESSRESRMVRGSKMGLLCDASGGRRACGKSKGPWCGRSWRRLTIDHLVWSEPSTGVLRGIV</sequence>
<comment type="caution">
    <text evidence="1">The sequence shown here is derived from an EMBL/GenBank/DDBJ whole genome shotgun (WGS) entry which is preliminary data.</text>
</comment>
<proteinExistence type="predicted"/>
<reference evidence="1 2" key="1">
    <citation type="submission" date="2018-09" db="EMBL/GenBank/DDBJ databases">
        <title>A high-quality reference genome of wild soybean provides a powerful tool to mine soybean genomes.</title>
        <authorList>
            <person name="Xie M."/>
            <person name="Chung C.Y.L."/>
            <person name="Li M.-W."/>
            <person name="Wong F.-L."/>
            <person name="Chan T.-F."/>
            <person name="Lam H.-M."/>
        </authorList>
    </citation>
    <scope>NUCLEOTIDE SEQUENCE [LARGE SCALE GENOMIC DNA]</scope>
    <source>
        <strain evidence="2">cv. W05</strain>
        <tissue evidence="1">Hypocotyl of etiolated seedlings</tissue>
    </source>
</reference>
<gene>
    <name evidence="1" type="ORF">D0Y65_005945</name>
</gene>
<protein>
    <submittedName>
        <fullName evidence="1">Uncharacterized protein</fullName>
    </submittedName>
</protein>
<evidence type="ECO:0000313" key="2">
    <source>
        <dbReference type="Proteomes" id="UP000289340"/>
    </source>
</evidence>
<evidence type="ECO:0000313" key="1">
    <source>
        <dbReference type="EMBL" id="RZC18918.1"/>
    </source>
</evidence>